<evidence type="ECO:0000313" key="5">
    <source>
        <dbReference type="EMBL" id="CAG9581509.1"/>
    </source>
</evidence>
<dbReference type="SUPFAM" id="SSF56219">
    <property type="entry name" value="DNase I-like"/>
    <property type="match status" value="1"/>
</dbReference>
<keyword evidence="1" id="KW-0479">Metal-binding</keyword>
<comment type="caution">
    <text evidence="5">The sequence shown here is derived from an EMBL/GenBank/DDBJ whole genome shotgun (WGS) entry which is preliminary data.</text>
</comment>
<dbReference type="PROSITE" id="PS01359">
    <property type="entry name" value="ZF_PHD_1"/>
    <property type="match status" value="1"/>
</dbReference>
<evidence type="ECO:0000313" key="6">
    <source>
        <dbReference type="Proteomes" id="UP000789524"/>
    </source>
</evidence>
<dbReference type="EMBL" id="CAKASE010000080">
    <property type="protein sequence ID" value="CAG9581509.1"/>
    <property type="molecule type" value="Genomic_DNA"/>
</dbReference>
<dbReference type="Gene3D" id="3.30.40.10">
    <property type="entry name" value="Zinc/RING finger domain, C3HC4 (zinc finger)"/>
    <property type="match status" value="1"/>
</dbReference>
<reference evidence="5" key="1">
    <citation type="submission" date="2021-09" db="EMBL/GenBank/DDBJ databases">
        <authorList>
            <person name="Martin H S."/>
        </authorList>
    </citation>
    <scope>NUCLEOTIDE SEQUENCE</scope>
</reference>
<dbReference type="Gene3D" id="3.60.10.10">
    <property type="entry name" value="Endonuclease/exonuclease/phosphatase"/>
    <property type="match status" value="1"/>
</dbReference>
<dbReference type="PROSITE" id="PS50081">
    <property type="entry name" value="ZF_DAG_PE_2"/>
    <property type="match status" value="1"/>
</dbReference>
<sequence length="746" mass="85716">MGNKCKHCGKFLATTDGVKCLKCASRYHRVCLNISPDTKTHGKWICRDCKSSPKLCTPVQAPSHHPEDAVDDTFADANLGEDTTAALLQEIRLLRKDMASVSREMTFFREEVSRLNSTMSEFNSRLTTVESRISALEKDDINNQSHIEESTKAEISSLRMQMNDREQEYLATDFELAGILEKPGENVNNIVLLSARKVGIDLTEQDIVSAERSGPRRSVAADGERMRPRAIAVRVTRRSLRDDLLRAARVRRSVDTSGVIDGEPRRFFINERLTPYNRYLLFRAKEEGSLGTHHDEFMLAINRHDVDIMALNETWLREGEEGRAPNIPGYRLRHKPRPAEVRGRGGGVGYYIRRGITARTLIQPSTSPDIEQMWLSVSVGGKKLVIGTAYRPPWLNPFKFFEGLTEMFTTLPVHDHVVLVGDFNINFYESDNYCTRTLCEFLMYTNLKQIVNKPTHFTAHSETLIDLVCVDGNTSEVWVDYIHELSSHAFLSFEFNIRKYKPKPLRKSYRKISSINENDLKNYLTNFNQQCLNIYDVNSLVSQFNSMLLSVFDSLAPQLCGLFKESQYPWITYNINEMIRTRNEAHIRSRHTQKDTHIAYYKDLKSEVELAIHREKGAYFTQFINNNAKRPKFMWKHLKNILAYKKKRDTTCLPDHLSEPNNFNRFFLTLPGNSDVASSDIHYYTKNRHFSNCFVLKQVLLQTIFHNTNTQIQNQGLQHNGHNTCLVKVSTLVCAPSALLSDIHLQ</sequence>
<dbReference type="AlphaFoldDB" id="A0A8J2R6Y5"/>
<dbReference type="GO" id="GO:0008270">
    <property type="term" value="F:zinc ion binding"/>
    <property type="evidence" value="ECO:0007669"/>
    <property type="project" value="UniProtKB-KW"/>
</dbReference>
<evidence type="ECO:0000256" key="1">
    <source>
        <dbReference type="ARBA" id="ARBA00022723"/>
    </source>
</evidence>
<protein>
    <submittedName>
        <fullName evidence="5">(African queen) hypothetical protein</fullName>
    </submittedName>
</protein>
<keyword evidence="2" id="KW-0863">Zinc-finger</keyword>
<dbReference type="GO" id="GO:0003824">
    <property type="term" value="F:catalytic activity"/>
    <property type="evidence" value="ECO:0007669"/>
    <property type="project" value="InterPro"/>
</dbReference>
<dbReference type="InterPro" id="IPR019786">
    <property type="entry name" value="Zinc_finger_PHD-type_CS"/>
</dbReference>
<dbReference type="OrthoDB" id="416454at2759"/>
<feature type="domain" description="Phorbol-ester/DAG-type" evidence="4">
    <location>
        <begin position="1"/>
        <end position="46"/>
    </location>
</feature>
<dbReference type="InterPro" id="IPR002219">
    <property type="entry name" value="PKC_DAG/PE"/>
</dbReference>
<dbReference type="InterPro" id="IPR013083">
    <property type="entry name" value="Znf_RING/FYVE/PHD"/>
</dbReference>
<evidence type="ECO:0000256" key="2">
    <source>
        <dbReference type="ARBA" id="ARBA00022771"/>
    </source>
</evidence>
<dbReference type="InterPro" id="IPR036691">
    <property type="entry name" value="Endo/exonu/phosph_ase_sf"/>
</dbReference>
<dbReference type="SUPFAM" id="SSF57903">
    <property type="entry name" value="FYVE/PHD zinc finger"/>
    <property type="match status" value="1"/>
</dbReference>
<keyword evidence="6" id="KW-1185">Reference proteome</keyword>
<gene>
    <name evidence="5" type="ORF">DCHRY22_LOCUS14103</name>
</gene>
<dbReference type="Pfam" id="PF03372">
    <property type="entry name" value="Exo_endo_phos"/>
    <property type="match status" value="1"/>
</dbReference>
<dbReference type="SMART" id="SM00249">
    <property type="entry name" value="PHD"/>
    <property type="match status" value="1"/>
</dbReference>
<dbReference type="PANTHER" id="PTHR33776">
    <property type="entry name" value="ENDO/EXONUCLEASE/PHOSPHATASE DOMAIN-CONTAINING PROTEIN"/>
    <property type="match status" value="1"/>
</dbReference>
<evidence type="ECO:0000256" key="3">
    <source>
        <dbReference type="ARBA" id="ARBA00022833"/>
    </source>
</evidence>
<dbReference type="PANTHER" id="PTHR33776:SF3">
    <property type="entry name" value="PHD-TYPE DOMAIN-CONTAINING PROTEIN"/>
    <property type="match status" value="1"/>
</dbReference>
<dbReference type="InterPro" id="IPR005135">
    <property type="entry name" value="Endo/exonuclease/phosphatase"/>
</dbReference>
<name>A0A8J2R6Y5_9NEOP</name>
<dbReference type="InterPro" id="IPR001965">
    <property type="entry name" value="Znf_PHD"/>
</dbReference>
<accession>A0A8J2R6Y5</accession>
<organism evidence="5 6">
    <name type="scientific">Danaus chrysippus</name>
    <name type="common">African queen</name>
    <dbReference type="NCBI Taxonomy" id="151541"/>
    <lineage>
        <taxon>Eukaryota</taxon>
        <taxon>Metazoa</taxon>
        <taxon>Ecdysozoa</taxon>
        <taxon>Arthropoda</taxon>
        <taxon>Hexapoda</taxon>
        <taxon>Insecta</taxon>
        <taxon>Pterygota</taxon>
        <taxon>Neoptera</taxon>
        <taxon>Endopterygota</taxon>
        <taxon>Lepidoptera</taxon>
        <taxon>Glossata</taxon>
        <taxon>Ditrysia</taxon>
        <taxon>Papilionoidea</taxon>
        <taxon>Nymphalidae</taxon>
        <taxon>Danainae</taxon>
        <taxon>Danaini</taxon>
        <taxon>Danaina</taxon>
        <taxon>Danaus</taxon>
        <taxon>Anosia</taxon>
    </lineage>
</organism>
<proteinExistence type="predicted"/>
<keyword evidence="3" id="KW-0862">Zinc</keyword>
<evidence type="ECO:0000259" key="4">
    <source>
        <dbReference type="PROSITE" id="PS50081"/>
    </source>
</evidence>
<dbReference type="Proteomes" id="UP000789524">
    <property type="component" value="Unassembled WGS sequence"/>
</dbReference>
<dbReference type="InterPro" id="IPR011011">
    <property type="entry name" value="Znf_FYVE_PHD"/>
</dbReference>